<name>A0ABR1ISH6_9AGAR</name>
<evidence type="ECO:0000313" key="3">
    <source>
        <dbReference type="Proteomes" id="UP001498398"/>
    </source>
</evidence>
<dbReference type="PROSITE" id="PS00368">
    <property type="entry name" value="RIBORED_SMALL"/>
    <property type="match status" value="1"/>
</dbReference>
<accession>A0ABR1ISH6</accession>
<evidence type="ECO:0000313" key="2">
    <source>
        <dbReference type="EMBL" id="KAK7438238.1"/>
    </source>
</evidence>
<dbReference type="PANTHER" id="PTHR23409:SF18">
    <property type="entry name" value="RIBONUCLEOSIDE-DIPHOSPHATE REDUCTASE SUBUNIT M2"/>
    <property type="match status" value="1"/>
</dbReference>
<comment type="caution">
    <text evidence="2">The sequence shown here is derived from an EMBL/GenBank/DDBJ whole genome shotgun (WGS) entry which is preliminary data.</text>
</comment>
<proteinExistence type="inferred from homology"/>
<dbReference type="SUPFAM" id="SSF47240">
    <property type="entry name" value="Ferritin-like"/>
    <property type="match status" value="1"/>
</dbReference>
<dbReference type="InterPro" id="IPR012348">
    <property type="entry name" value="RNR-like"/>
</dbReference>
<sequence>MTSSTTLDPILEPTIDRFMLFPIRDNELWSLYKQAEFSFWTAEEIDLSQDMTDWRNVLTSNERQFISKVLAFFATADGIVAENVAQNFSVEVQLPEARYFYGFQAMIENVHAETYALLIETFIQDRAERHSLLHACSGIPSIRAKANWAMSWLNHSDIPFGERLLAFAAVEGIFFSSSFAAIFWLKKRGLMPGLSFSNELISRDEGLHTRFACVLHGKLAQPTSPQRAIQIIKQAVEIEKAFVTGMLSNLSLVIVGVDNSDSDALSTDLIGLNQTSMGSYVECVADCLLQMLGFDCHFNTPNPLDFMEMISLHGKTNFFEKRVSEYQRANRRNYLSL</sequence>
<dbReference type="CDD" id="cd01049">
    <property type="entry name" value="RNRR2"/>
    <property type="match status" value="1"/>
</dbReference>
<dbReference type="Gene3D" id="1.10.620.20">
    <property type="entry name" value="Ribonucleotide Reductase, subunit A"/>
    <property type="match status" value="1"/>
</dbReference>
<dbReference type="Proteomes" id="UP001498398">
    <property type="component" value="Unassembled WGS sequence"/>
</dbReference>
<reference evidence="2 3" key="1">
    <citation type="submission" date="2024-01" db="EMBL/GenBank/DDBJ databases">
        <title>A draft genome for the cacao thread blight pathogen Marasmiellus scandens.</title>
        <authorList>
            <person name="Baruah I.K."/>
            <person name="Leung J."/>
            <person name="Bukari Y."/>
            <person name="Amoako-Attah I."/>
            <person name="Meinhardt L.W."/>
            <person name="Bailey B.A."/>
            <person name="Cohen S.P."/>
        </authorList>
    </citation>
    <scope>NUCLEOTIDE SEQUENCE [LARGE SCALE GENOMIC DNA]</scope>
    <source>
        <strain evidence="2 3">GH-19</strain>
    </source>
</reference>
<keyword evidence="3" id="KW-1185">Reference proteome</keyword>
<dbReference type="InterPro" id="IPR030475">
    <property type="entry name" value="RNR_small_AS"/>
</dbReference>
<comment type="similarity">
    <text evidence="1">Belongs to the ribonucleoside diphosphate reductase small chain family.</text>
</comment>
<dbReference type="Pfam" id="PF00268">
    <property type="entry name" value="Ribonuc_red_sm"/>
    <property type="match status" value="1"/>
</dbReference>
<dbReference type="PANTHER" id="PTHR23409">
    <property type="entry name" value="RIBONUCLEOSIDE-DIPHOSPHATE REDUCTASE SMALL CHAIN"/>
    <property type="match status" value="1"/>
</dbReference>
<organism evidence="2 3">
    <name type="scientific">Marasmiellus scandens</name>
    <dbReference type="NCBI Taxonomy" id="2682957"/>
    <lineage>
        <taxon>Eukaryota</taxon>
        <taxon>Fungi</taxon>
        <taxon>Dikarya</taxon>
        <taxon>Basidiomycota</taxon>
        <taxon>Agaricomycotina</taxon>
        <taxon>Agaricomycetes</taxon>
        <taxon>Agaricomycetidae</taxon>
        <taxon>Agaricales</taxon>
        <taxon>Marasmiineae</taxon>
        <taxon>Omphalotaceae</taxon>
        <taxon>Marasmiellus</taxon>
    </lineage>
</organism>
<gene>
    <name evidence="2" type="ORF">VKT23_018169</name>
</gene>
<dbReference type="InterPro" id="IPR033909">
    <property type="entry name" value="RNR_small"/>
</dbReference>
<protein>
    <submittedName>
        <fullName evidence="2">Uncharacterized protein</fullName>
    </submittedName>
</protein>
<dbReference type="InterPro" id="IPR000358">
    <property type="entry name" value="RNR_small_fam"/>
</dbReference>
<dbReference type="InterPro" id="IPR009078">
    <property type="entry name" value="Ferritin-like_SF"/>
</dbReference>
<evidence type="ECO:0000256" key="1">
    <source>
        <dbReference type="ARBA" id="ARBA00009303"/>
    </source>
</evidence>
<dbReference type="EMBL" id="JBANRG010000080">
    <property type="protein sequence ID" value="KAK7438238.1"/>
    <property type="molecule type" value="Genomic_DNA"/>
</dbReference>